<comment type="catalytic activity">
    <reaction evidence="1 7">
        <text>3-hydroxypyruvate = 2-hydroxy-3-oxopropanoate</text>
        <dbReference type="Rhea" id="RHEA:11952"/>
        <dbReference type="ChEBI" id="CHEBI:17180"/>
        <dbReference type="ChEBI" id="CHEBI:57978"/>
        <dbReference type="EC" id="5.3.1.22"/>
    </reaction>
</comment>
<evidence type="ECO:0000256" key="3">
    <source>
        <dbReference type="ARBA" id="ARBA00005962"/>
    </source>
</evidence>
<dbReference type="Gene3D" id="3.20.20.150">
    <property type="entry name" value="Divalent-metal-dependent TIM barrel enzymes"/>
    <property type="match status" value="1"/>
</dbReference>
<comment type="function">
    <text evidence="2 7">Catalyzes the reversible isomerization between hydroxypyruvate and 2-hydroxy-3-oxopropanoate (also termed tartronate semialdehyde).</text>
</comment>
<dbReference type="Pfam" id="PF01261">
    <property type="entry name" value="AP_endonuc_2"/>
    <property type="match status" value="1"/>
</dbReference>
<dbReference type="PANTHER" id="PTHR43489">
    <property type="entry name" value="ISOMERASE"/>
    <property type="match status" value="1"/>
</dbReference>
<gene>
    <name evidence="10" type="ORF">C0J50_2845</name>
</gene>
<organism evidence="10 11">
    <name type="scientific">Silurus asotus</name>
    <name type="common">Amur catfish</name>
    <name type="synonym">Parasilurus asotus</name>
    <dbReference type="NCBI Taxonomy" id="30991"/>
    <lineage>
        <taxon>Eukaryota</taxon>
        <taxon>Metazoa</taxon>
        <taxon>Chordata</taxon>
        <taxon>Craniata</taxon>
        <taxon>Vertebrata</taxon>
        <taxon>Euteleostomi</taxon>
        <taxon>Actinopterygii</taxon>
        <taxon>Neopterygii</taxon>
        <taxon>Teleostei</taxon>
        <taxon>Ostariophysi</taxon>
        <taxon>Siluriformes</taxon>
        <taxon>Siluridae</taxon>
        <taxon>Silurus</taxon>
    </lineage>
</organism>
<evidence type="ECO:0000256" key="4">
    <source>
        <dbReference type="ARBA" id="ARBA00012570"/>
    </source>
</evidence>
<comment type="similarity">
    <text evidence="3 7">Belongs to the hyi family.</text>
</comment>
<keyword evidence="6 7" id="KW-0413">Isomerase</keyword>
<dbReference type="GO" id="GO:0046487">
    <property type="term" value="P:glyoxylate metabolic process"/>
    <property type="evidence" value="ECO:0007669"/>
    <property type="project" value="TreeGrafter"/>
</dbReference>
<keyword evidence="11" id="KW-1185">Reference proteome</keyword>
<feature type="active site" description="Proton donor/acceptor" evidence="8">
    <location>
        <position position="269"/>
    </location>
</feature>
<dbReference type="PANTHER" id="PTHR43489:SF6">
    <property type="entry name" value="HYDROXYPYRUVATE ISOMERASE-RELATED"/>
    <property type="match status" value="1"/>
</dbReference>
<dbReference type="GO" id="GO:0008903">
    <property type="term" value="F:hydroxypyruvate isomerase activity"/>
    <property type="evidence" value="ECO:0007669"/>
    <property type="project" value="UniProtKB-EC"/>
</dbReference>
<name>A0AAD5B789_SILAS</name>
<evidence type="ECO:0000256" key="8">
    <source>
        <dbReference type="PIRSR" id="PIRSR006241-50"/>
    </source>
</evidence>
<evidence type="ECO:0000256" key="7">
    <source>
        <dbReference type="PIRNR" id="PIRNR006241"/>
    </source>
</evidence>
<dbReference type="InterPro" id="IPR026040">
    <property type="entry name" value="HyI-like"/>
</dbReference>
<comment type="caution">
    <text evidence="10">The sequence shown here is derived from an EMBL/GenBank/DDBJ whole genome shotgun (WGS) entry which is preliminary data.</text>
</comment>
<evidence type="ECO:0000259" key="9">
    <source>
        <dbReference type="Pfam" id="PF01261"/>
    </source>
</evidence>
<reference evidence="10" key="1">
    <citation type="submission" date="2018-07" db="EMBL/GenBank/DDBJ databases">
        <title>Comparative genomics of catfishes provides insights into carnivory and benthic adaptation.</title>
        <authorList>
            <person name="Zhang Y."/>
            <person name="Wang D."/>
            <person name="Peng Z."/>
            <person name="Zheng S."/>
            <person name="Shao F."/>
            <person name="Tao W."/>
        </authorList>
    </citation>
    <scope>NUCLEOTIDE SEQUENCE</scope>
    <source>
        <strain evidence="10">Chongqing</strain>
    </source>
</reference>
<sequence>MTSLRFCANISWLFTELPELSERLRAAACAGFQAVEAAWLYSSDPRELQKVRQETGLQVALINTPPGDVKNGELGLGAVPGREQDFRQGLAQAVQYAKALDCNRIHVMAGRVPTGAKLSEVGVEMEATFVQNLKYAADILSKEGIMGLIEPINTRITDPQYFLDSPHQAAAILQKVDHPNIKLQMDIFHWQIMDGNLTQNIRRYFPLIGKKYICSLSRFELSRLDGFFCHIQIAQVPNRHEPDSPGEINFPYIFRLLEELGYQGYVGCEYKPLGSTEEGLDWVKKYWDSKH</sequence>
<evidence type="ECO:0000256" key="5">
    <source>
        <dbReference type="ARBA" id="ARBA00017985"/>
    </source>
</evidence>
<feature type="active site" description="Proton donor/acceptor" evidence="8">
    <location>
        <position position="150"/>
    </location>
</feature>
<evidence type="ECO:0000256" key="1">
    <source>
        <dbReference type="ARBA" id="ARBA00000476"/>
    </source>
</evidence>
<dbReference type="InterPro" id="IPR036237">
    <property type="entry name" value="Xyl_isomerase-like_sf"/>
</dbReference>
<evidence type="ECO:0000313" key="10">
    <source>
        <dbReference type="EMBL" id="KAI5628355.1"/>
    </source>
</evidence>
<dbReference type="InterPro" id="IPR050417">
    <property type="entry name" value="Sugar_Epim/Isomerase"/>
</dbReference>
<accession>A0AAD5B789</accession>
<evidence type="ECO:0000256" key="6">
    <source>
        <dbReference type="ARBA" id="ARBA00023235"/>
    </source>
</evidence>
<protein>
    <recommendedName>
        <fullName evidence="5 7">Putative hydroxypyruvate isomerase</fullName>
        <ecNumber evidence="4 7">5.3.1.22</ecNumber>
    </recommendedName>
</protein>
<dbReference type="PIRSF" id="PIRSF006241">
    <property type="entry name" value="HyI"/>
    <property type="match status" value="1"/>
</dbReference>
<dbReference type="FunFam" id="3.20.20.150:FF:000026">
    <property type="entry name" value="Putative hydroxypyruvate isomerase"/>
    <property type="match status" value="1"/>
</dbReference>
<dbReference type="SUPFAM" id="SSF51658">
    <property type="entry name" value="Xylose isomerase-like"/>
    <property type="match status" value="1"/>
</dbReference>
<dbReference type="InterPro" id="IPR013022">
    <property type="entry name" value="Xyl_isomerase-like_TIM-brl"/>
</dbReference>
<feature type="domain" description="Xylose isomerase-like TIM barrel" evidence="9">
    <location>
        <begin position="24"/>
        <end position="286"/>
    </location>
</feature>
<evidence type="ECO:0000313" key="11">
    <source>
        <dbReference type="Proteomes" id="UP001205998"/>
    </source>
</evidence>
<dbReference type="Proteomes" id="UP001205998">
    <property type="component" value="Unassembled WGS sequence"/>
</dbReference>
<proteinExistence type="inferred from homology"/>
<dbReference type="EC" id="5.3.1.22" evidence="4 7"/>
<evidence type="ECO:0000256" key="2">
    <source>
        <dbReference type="ARBA" id="ARBA00002968"/>
    </source>
</evidence>
<dbReference type="AlphaFoldDB" id="A0AAD5B789"/>
<dbReference type="EMBL" id="MU545793">
    <property type="protein sequence ID" value="KAI5628355.1"/>
    <property type="molecule type" value="Genomic_DNA"/>
</dbReference>